<evidence type="ECO:0000313" key="2">
    <source>
        <dbReference type="EMBL" id="GAA2878855.1"/>
    </source>
</evidence>
<dbReference type="EMBL" id="BAAAVI010000028">
    <property type="protein sequence ID" value="GAA2878855.1"/>
    <property type="molecule type" value="Genomic_DNA"/>
</dbReference>
<evidence type="ECO:0000256" key="1">
    <source>
        <dbReference type="SAM" id="MobiDB-lite"/>
    </source>
</evidence>
<comment type="caution">
    <text evidence="2">The sequence shown here is derived from an EMBL/GenBank/DDBJ whole genome shotgun (WGS) entry which is preliminary data.</text>
</comment>
<sequence>MKASSRSRNSSVRASNAKSTGPSSQFPRSVPTGRYECRHAFPSDLPDPTCFATAKKARPDRKGVTPPGRTGPYGRRKTAAHRVTSAEKPGTREKRLAEPIAESARKRRLTRSDRRVVSGKPSRVALQAGPPGAVTSPA</sequence>
<organism evidence="2 3">
    <name type="scientific">Streptosporangium fragile</name>
    <dbReference type="NCBI Taxonomy" id="46186"/>
    <lineage>
        <taxon>Bacteria</taxon>
        <taxon>Bacillati</taxon>
        <taxon>Actinomycetota</taxon>
        <taxon>Actinomycetes</taxon>
        <taxon>Streptosporangiales</taxon>
        <taxon>Streptosporangiaceae</taxon>
        <taxon>Streptosporangium</taxon>
    </lineage>
</organism>
<keyword evidence="3" id="KW-1185">Reference proteome</keyword>
<feature type="compositionally biased region" description="Low complexity" evidence="1">
    <location>
        <begin position="1"/>
        <end position="19"/>
    </location>
</feature>
<reference evidence="2 3" key="1">
    <citation type="journal article" date="2019" name="Int. J. Syst. Evol. Microbiol.">
        <title>The Global Catalogue of Microorganisms (GCM) 10K type strain sequencing project: providing services to taxonomists for standard genome sequencing and annotation.</title>
        <authorList>
            <consortium name="The Broad Institute Genomics Platform"/>
            <consortium name="The Broad Institute Genome Sequencing Center for Infectious Disease"/>
            <person name="Wu L."/>
            <person name="Ma J."/>
        </authorList>
    </citation>
    <scope>NUCLEOTIDE SEQUENCE [LARGE SCALE GENOMIC DNA]</scope>
    <source>
        <strain evidence="2 3">JCM 6242</strain>
    </source>
</reference>
<accession>A0ABN3W073</accession>
<proteinExistence type="predicted"/>
<gene>
    <name evidence="2" type="ORF">GCM10010517_41000</name>
</gene>
<dbReference type="Proteomes" id="UP001500831">
    <property type="component" value="Unassembled WGS sequence"/>
</dbReference>
<evidence type="ECO:0000313" key="3">
    <source>
        <dbReference type="Proteomes" id="UP001500831"/>
    </source>
</evidence>
<protein>
    <submittedName>
        <fullName evidence="2">Uncharacterized protein</fullName>
    </submittedName>
</protein>
<name>A0ABN3W073_9ACTN</name>
<feature type="region of interest" description="Disordered" evidence="1">
    <location>
        <begin position="1"/>
        <end position="138"/>
    </location>
</feature>